<evidence type="ECO:0000313" key="7">
    <source>
        <dbReference type="Proteomes" id="UP000182661"/>
    </source>
</evidence>
<dbReference type="Pfam" id="PF25954">
    <property type="entry name" value="Beta-barrel_RND_2"/>
    <property type="match status" value="1"/>
</dbReference>
<dbReference type="Gene3D" id="2.40.50.100">
    <property type="match status" value="1"/>
</dbReference>
<dbReference type="Gene3D" id="1.10.287.470">
    <property type="entry name" value="Helix hairpin bin"/>
    <property type="match status" value="1"/>
</dbReference>
<dbReference type="PANTHER" id="PTHR30469:SF15">
    <property type="entry name" value="HLYD FAMILY OF SECRETION PROTEINS"/>
    <property type="match status" value="1"/>
</dbReference>
<proteinExistence type="inferred from homology"/>
<dbReference type="AlphaFoldDB" id="A0A657LVJ2"/>
<keyword evidence="3" id="KW-0732">Signal</keyword>
<dbReference type="SUPFAM" id="SSF111369">
    <property type="entry name" value="HlyD-like secretion proteins"/>
    <property type="match status" value="1"/>
</dbReference>
<dbReference type="GO" id="GO:0015562">
    <property type="term" value="F:efflux transmembrane transporter activity"/>
    <property type="evidence" value="ECO:0007669"/>
    <property type="project" value="TreeGrafter"/>
</dbReference>
<keyword evidence="2" id="KW-0175">Coiled coil</keyword>
<dbReference type="InterPro" id="IPR058792">
    <property type="entry name" value="Beta-barrel_RND_2"/>
</dbReference>
<evidence type="ECO:0000259" key="5">
    <source>
        <dbReference type="Pfam" id="PF25989"/>
    </source>
</evidence>
<evidence type="ECO:0000256" key="3">
    <source>
        <dbReference type="SAM" id="SignalP"/>
    </source>
</evidence>
<feature type="domain" description="CusB-like beta-barrel" evidence="4">
    <location>
        <begin position="244"/>
        <end position="312"/>
    </location>
</feature>
<feature type="signal peptide" evidence="3">
    <location>
        <begin position="1"/>
        <end position="26"/>
    </location>
</feature>
<protein>
    <submittedName>
        <fullName evidence="6">Efflux transporter periplasmic adaptor subunit</fullName>
    </submittedName>
</protein>
<dbReference type="InterPro" id="IPR006143">
    <property type="entry name" value="RND_pump_MFP"/>
</dbReference>
<gene>
    <name evidence="6" type="ORF">AX760_14850</name>
</gene>
<dbReference type="NCBIfam" id="TIGR01730">
    <property type="entry name" value="RND_mfp"/>
    <property type="match status" value="1"/>
</dbReference>
<dbReference type="OrthoDB" id="7422354at2"/>
<dbReference type="GO" id="GO:1990281">
    <property type="term" value="C:efflux pump complex"/>
    <property type="evidence" value="ECO:0007669"/>
    <property type="project" value="TreeGrafter"/>
</dbReference>
<accession>A0A657LVJ2</accession>
<dbReference type="Proteomes" id="UP000182661">
    <property type="component" value="Unassembled WGS sequence"/>
</dbReference>
<feature type="coiled-coil region" evidence="2">
    <location>
        <begin position="114"/>
        <end position="141"/>
    </location>
</feature>
<sequence>MAFNAKFAAGVSASLMLLLMSSPGRAQEPAEPASEQNLPSIVVSEVRNNPIVERVLATGALQAVEETYVAPLVDGLSIRSLNADVGDTVKEGSTLVVLNNDMLLLTKSEGMANLAKANASLAQYKAQLAEATATADEAVRVATRSRQLATSGTVSTAQADQDEASATAARARVNSAEQMIAVANADIKVVEAQISDVALRLTRTEVKAPVSGVIAAKTAKVGSIASGAGEPLFTIIKDGAIEMKADVSESDLLKLAVGQKARITLADGNNPLDGTIRLISPKVDDQTRLGTVYVSLAQPEKARIGMYANAELIVTEKQAIVLPLTAVTTARNETTVRKVEDGVVRIVKVETGIQDGRFIEITAGLTAGDEVVAKAGAYVRDGDRINPVKPTTDATN</sequence>
<evidence type="ECO:0000256" key="1">
    <source>
        <dbReference type="ARBA" id="ARBA00009477"/>
    </source>
</evidence>
<dbReference type="InterPro" id="IPR058637">
    <property type="entry name" value="YknX-like_C"/>
</dbReference>
<keyword evidence="7" id="KW-1185">Reference proteome</keyword>
<evidence type="ECO:0000256" key="2">
    <source>
        <dbReference type="SAM" id="Coils"/>
    </source>
</evidence>
<name>A0A657LVJ2_9HYPH</name>
<dbReference type="Pfam" id="PF25989">
    <property type="entry name" value="YknX_C"/>
    <property type="match status" value="1"/>
</dbReference>
<feature type="domain" description="YknX-like C-terminal permuted SH3-like" evidence="5">
    <location>
        <begin position="319"/>
        <end position="385"/>
    </location>
</feature>
<dbReference type="RefSeq" id="WP_071832623.1">
    <property type="nucleotide sequence ID" value="NZ_LSRP01000077.1"/>
</dbReference>
<dbReference type="Gene3D" id="2.40.420.20">
    <property type="match status" value="1"/>
</dbReference>
<comment type="caution">
    <text evidence="6">The sequence shown here is derived from an EMBL/GenBank/DDBJ whole genome shotgun (WGS) entry which is preliminary data.</text>
</comment>
<evidence type="ECO:0000313" key="6">
    <source>
        <dbReference type="EMBL" id="OJF98244.1"/>
    </source>
</evidence>
<comment type="similarity">
    <text evidence="1">Belongs to the membrane fusion protein (MFP) (TC 8.A.1) family.</text>
</comment>
<dbReference type="PANTHER" id="PTHR30469">
    <property type="entry name" value="MULTIDRUG RESISTANCE PROTEIN MDTA"/>
    <property type="match status" value="1"/>
</dbReference>
<reference evidence="6 7" key="1">
    <citation type="submission" date="2016-02" db="EMBL/GenBank/DDBJ databases">
        <title>Genome sequencing of a beta-galactosidase producing bacteria Rhizobium sp. 59.</title>
        <authorList>
            <person name="Wang D."/>
            <person name="Kot W."/>
            <person name="Qin Y."/>
            <person name="Hansen L."/>
            <person name="Naqvi K."/>
            <person name="Rensing C."/>
        </authorList>
    </citation>
    <scope>NUCLEOTIDE SEQUENCE [LARGE SCALE GENOMIC DNA]</scope>
    <source>
        <strain evidence="6 7">59</strain>
    </source>
</reference>
<dbReference type="EMBL" id="LSRP01000077">
    <property type="protein sequence ID" value="OJF98244.1"/>
    <property type="molecule type" value="Genomic_DNA"/>
</dbReference>
<feature type="chain" id="PRO_5025071640" evidence="3">
    <location>
        <begin position="27"/>
        <end position="396"/>
    </location>
</feature>
<evidence type="ECO:0000259" key="4">
    <source>
        <dbReference type="Pfam" id="PF25954"/>
    </source>
</evidence>
<organism evidence="6 7">
    <name type="scientific">Pararhizobium antarcticum</name>
    <dbReference type="NCBI Taxonomy" id="1798805"/>
    <lineage>
        <taxon>Bacteria</taxon>
        <taxon>Pseudomonadati</taxon>
        <taxon>Pseudomonadota</taxon>
        <taxon>Alphaproteobacteria</taxon>
        <taxon>Hyphomicrobiales</taxon>
        <taxon>Rhizobiaceae</taxon>
        <taxon>Rhizobium/Agrobacterium group</taxon>
        <taxon>Pararhizobium</taxon>
    </lineage>
</organism>
<dbReference type="Gene3D" id="2.40.30.170">
    <property type="match status" value="1"/>
</dbReference>